<dbReference type="STRING" id="649639.Bcell_1929"/>
<sequence length="70" mass="8221">MKRDELVERLKELHMTEIIELIEDAENGDLEELELARALGLLRDEKLNDEVIKLLEDKGVNIIYLEDDEE</sequence>
<dbReference type="EMBL" id="CP002394">
    <property type="protein sequence ID" value="ADU30191.1"/>
    <property type="molecule type" value="Genomic_DNA"/>
</dbReference>
<name>E6U075_EVAC2</name>
<dbReference type="RefSeq" id="WP_013488527.1">
    <property type="nucleotide sequence ID" value="NC_014829.1"/>
</dbReference>
<evidence type="ECO:0000313" key="2">
    <source>
        <dbReference type="Proteomes" id="UP000001401"/>
    </source>
</evidence>
<dbReference type="eggNOG" id="ENOG502ZE40">
    <property type="taxonomic scope" value="Bacteria"/>
</dbReference>
<dbReference type="Proteomes" id="UP000001401">
    <property type="component" value="Chromosome"/>
</dbReference>
<dbReference type="KEGG" id="bco:Bcell_1929"/>
<protein>
    <submittedName>
        <fullName evidence="1">Uncharacterized protein</fullName>
    </submittedName>
</protein>
<proteinExistence type="predicted"/>
<gene>
    <name evidence="1" type="ordered locus">Bcell_1929</name>
</gene>
<organism evidence="1 2">
    <name type="scientific">Evansella cellulosilytica (strain ATCC 21833 / DSM 2522 / FERM P-1141 / JCM 9156 / N-4)</name>
    <name type="common">Bacillus cellulosilyticus</name>
    <dbReference type="NCBI Taxonomy" id="649639"/>
    <lineage>
        <taxon>Bacteria</taxon>
        <taxon>Bacillati</taxon>
        <taxon>Bacillota</taxon>
        <taxon>Bacilli</taxon>
        <taxon>Bacillales</taxon>
        <taxon>Bacillaceae</taxon>
        <taxon>Evansella</taxon>
    </lineage>
</organism>
<evidence type="ECO:0000313" key="1">
    <source>
        <dbReference type="EMBL" id="ADU30191.1"/>
    </source>
</evidence>
<dbReference type="HOGENOM" id="CLU_195085_0_0_9"/>
<reference evidence="1" key="1">
    <citation type="submission" date="2010-12" db="EMBL/GenBank/DDBJ databases">
        <title>Complete sequence of Bacillus cellulosilyticus DSM 2522.</title>
        <authorList>
            <consortium name="US DOE Joint Genome Institute"/>
            <person name="Lucas S."/>
            <person name="Copeland A."/>
            <person name="Lapidus A."/>
            <person name="Cheng J.-F."/>
            <person name="Bruce D."/>
            <person name="Goodwin L."/>
            <person name="Pitluck S."/>
            <person name="Chertkov O."/>
            <person name="Detter J.C."/>
            <person name="Han C."/>
            <person name="Tapia R."/>
            <person name="Land M."/>
            <person name="Hauser L."/>
            <person name="Jeffries C."/>
            <person name="Kyrpides N."/>
            <person name="Ivanova N."/>
            <person name="Mikhailova N."/>
            <person name="Brumm P."/>
            <person name="Mead D."/>
            <person name="Woyke T."/>
        </authorList>
    </citation>
    <scope>NUCLEOTIDE SEQUENCE [LARGE SCALE GENOMIC DNA]</scope>
    <source>
        <strain evidence="1">DSM 2522</strain>
    </source>
</reference>
<dbReference type="AlphaFoldDB" id="E6U075"/>
<keyword evidence="2" id="KW-1185">Reference proteome</keyword>
<accession>E6U075</accession>